<dbReference type="Proteomes" id="UP001141552">
    <property type="component" value="Unassembled WGS sequence"/>
</dbReference>
<dbReference type="NCBIfam" id="TIGR01614">
    <property type="entry name" value="PME_inhib"/>
    <property type="match status" value="1"/>
</dbReference>
<dbReference type="PANTHER" id="PTHR31080">
    <property type="entry name" value="PECTINESTERASE INHIBITOR-LIKE"/>
    <property type="match status" value="1"/>
</dbReference>
<dbReference type="GO" id="GO:0048046">
    <property type="term" value="C:apoplast"/>
    <property type="evidence" value="ECO:0007669"/>
    <property type="project" value="UniProtKB-SubCell"/>
</dbReference>
<feature type="non-terminal residue" evidence="9">
    <location>
        <position position="1"/>
    </location>
</feature>
<keyword evidence="2" id="KW-0052">Apoplast</keyword>
<gene>
    <name evidence="9" type="ORF">Tsubulata_029797</name>
</gene>
<dbReference type="EMBL" id="JAKUCV010006354">
    <property type="protein sequence ID" value="KAJ4827706.1"/>
    <property type="molecule type" value="Genomic_DNA"/>
</dbReference>
<evidence type="ECO:0000256" key="1">
    <source>
        <dbReference type="ARBA" id="ARBA00004271"/>
    </source>
</evidence>
<protein>
    <recommendedName>
        <fullName evidence="8">Pectinesterase inhibitor domain-containing protein</fullName>
    </recommendedName>
</protein>
<evidence type="ECO:0000256" key="6">
    <source>
        <dbReference type="ARBA" id="ARBA00038471"/>
    </source>
</evidence>
<keyword evidence="5" id="KW-1015">Disulfide bond</keyword>
<dbReference type="SUPFAM" id="SSF101148">
    <property type="entry name" value="Plant invertase/pectin methylesterase inhibitor"/>
    <property type="match status" value="1"/>
</dbReference>
<evidence type="ECO:0000256" key="7">
    <source>
        <dbReference type="SAM" id="SignalP"/>
    </source>
</evidence>
<dbReference type="FunFam" id="1.20.140.40:FF:000006">
    <property type="entry name" value="Pectinesterase inhibitor 3"/>
    <property type="match status" value="1"/>
</dbReference>
<dbReference type="InterPro" id="IPR006501">
    <property type="entry name" value="Pectinesterase_inhib_dom"/>
</dbReference>
<keyword evidence="10" id="KW-1185">Reference proteome</keyword>
<dbReference type="InterPro" id="IPR035513">
    <property type="entry name" value="Invertase/methylesterase_inhib"/>
</dbReference>
<reference evidence="9" key="2">
    <citation type="journal article" date="2023" name="Plants (Basel)">
        <title>Annotation of the Turnera subulata (Passifloraceae) Draft Genome Reveals the S-Locus Evolved after the Divergence of Turneroideae from Passifloroideae in a Stepwise Manner.</title>
        <authorList>
            <person name="Henning P.M."/>
            <person name="Roalson E.H."/>
            <person name="Mir W."/>
            <person name="McCubbin A.G."/>
            <person name="Shore J.S."/>
        </authorList>
    </citation>
    <scope>NUCLEOTIDE SEQUENCE</scope>
    <source>
        <strain evidence="9">F60SS</strain>
    </source>
</reference>
<sequence>LSLSHLTFLLILLFTTLISTSPYSAAADKKQHDEPQDLVRSSCIHASYPSLCLRTLSTYSGSAINTPRDLAQAAVKVSLGRARKVSAYLATLSGEMKTKRERAALSDCVEQISDSVDQLGKTLNELKHLKGETFQWQMSNAETWVSAALTNEDTCLDGFHEVGSSVKGDVRRKITNVARVEGGSRP</sequence>
<dbReference type="PANTHER" id="PTHR31080:SF110">
    <property type="entry name" value="PECTINESTERASE INHIBITOR 3"/>
    <property type="match status" value="1"/>
</dbReference>
<reference evidence="9" key="1">
    <citation type="submission" date="2022-02" db="EMBL/GenBank/DDBJ databases">
        <authorList>
            <person name="Henning P.M."/>
            <person name="McCubbin A.G."/>
            <person name="Shore J.S."/>
        </authorList>
    </citation>
    <scope>NUCLEOTIDE SEQUENCE</scope>
    <source>
        <strain evidence="9">F60SS</strain>
        <tissue evidence="9">Leaves</tissue>
    </source>
</reference>
<keyword evidence="3" id="KW-0964">Secreted</keyword>
<comment type="similarity">
    <text evidence="6">Belongs to the PMEI family.</text>
</comment>
<dbReference type="Pfam" id="PF04043">
    <property type="entry name" value="PMEI"/>
    <property type="match status" value="1"/>
</dbReference>
<accession>A0A9Q0FCB2</accession>
<dbReference type="SMART" id="SM00856">
    <property type="entry name" value="PMEI"/>
    <property type="match status" value="1"/>
</dbReference>
<dbReference type="GO" id="GO:0004857">
    <property type="term" value="F:enzyme inhibitor activity"/>
    <property type="evidence" value="ECO:0007669"/>
    <property type="project" value="InterPro"/>
</dbReference>
<evidence type="ECO:0000259" key="8">
    <source>
        <dbReference type="SMART" id="SM00856"/>
    </source>
</evidence>
<evidence type="ECO:0000256" key="5">
    <source>
        <dbReference type="ARBA" id="ARBA00023157"/>
    </source>
</evidence>
<evidence type="ECO:0000313" key="10">
    <source>
        <dbReference type="Proteomes" id="UP001141552"/>
    </source>
</evidence>
<feature type="domain" description="Pectinesterase inhibitor" evidence="8">
    <location>
        <begin position="34"/>
        <end position="181"/>
    </location>
</feature>
<evidence type="ECO:0000256" key="3">
    <source>
        <dbReference type="ARBA" id="ARBA00022525"/>
    </source>
</evidence>
<keyword evidence="4 7" id="KW-0732">Signal</keyword>
<dbReference type="OrthoDB" id="1430376at2759"/>
<comment type="caution">
    <text evidence="9">The sequence shown here is derived from an EMBL/GenBank/DDBJ whole genome shotgun (WGS) entry which is preliminary data.</text>
</comment>
<dbReference type="AlphaFoldDB" id="A0A9Q0FCB2"/>
<organism evidence="9 10">
    <name type="scientific">Turnera subulata</name>
    <dbReference type="NCBI Taxonomy" id="218843"/>
    <lineage>
        <taxon>Eukaryota</taxon>
        <taxon>Viridiplantae</taxon>
        <taxon>Streptophyta</taxon>
        <taxon>Embryophyta</taxon>
        <taxon>Tracheophyta</taxon>
        <taxon>Spermatophyta</taxon>
        <taxon>Magnoliopsida</taxon>
        <taxon>eudicotyledons</taxon>
        <taxon>Gunneridae</taxon>
        <taxon>Pentapetalae</taxon>
        <taxon>rosids</taxon>
        <taxon>fabids</taxon>
        <taxon>Malpighiales</taxon>
        <taxon>Passifloraceae</taxon>
        <taxon>Turnera</taxon>
    </lineage>
</organism>
<evidence type="ECO:0000256" key="2">
    <source>
        <dbReference type="ARBA" id="ARBA00022523"/>
    </source>
</evidence>
<dbReference type="InterPro" id="IPR051955">
    <property type="entry name" value="PME_Inhibitor"/>
</dbReference>
<dbReference type="CDD" id="cd15798">
    <property type="entry name" value="PMEI-like_3"/>
    <property type="match status" value="1"/>
</dbReference>
<name>A0A9Q0FCB2_9ROSI</name>
<evidence type="ECO:0000256" key="4">
    <source>
        <dbReference type="ARBA" id="ARBA00022729"/>
    </source>
</evidence>
<dbReference type="Gene3D" id="1.20.140.40">
    <property type="entry name" value="Invertase/pectin methylesterase inhibitor family protein"/>
    <property type="match status" value="1"/>
</dbReference>
<comment type="subcellular location">
    <subcellularLocation>
        <location evidence="1">Secreted</location>
        <location evidence="1">Extracellular space</location>
        <location evidence="1">Apoplast</location>
    </subcellularLocation>
</comment>
<evidence type="ECO:0000313" key="9">
    <source>
        <dbReference type="EMBL" id="KAJ4827706.1"/>
    </source>
</evidence>
<proteinExistence type="inferred from homology"/>
<feature type="signal peptide" evidence="7">
    <location>
        <begin position="1"/>
        <end position="20"/>
    </location>
</feature>
<feature type="chain" id="PRO_5040459631" description="Pectinesterase inhibitor domain-containing protein" evidence="7">
    <location>
        <begin position="21"/>
        <end position="186"/>
    </location>
</feature>